<feature type="domain" description="HTH luxR-type" evidence="1">
    <location>
        <begin position="1"/>
        <end position="33"/>
    </location>
</feature>
<proteinExistence type="predicted"/>
<accession>A0ABV8J2N1</accession>
<dbReference type="InterPro" id="IPR036388">
    <property type="entry name" value="WH-like_DNA-bd_sf"/>
</dbReference>
<keyword evidence="3" id="KW-1185">Reference proteome</keyword>
<dbReference type="SUPFAM" id="SSF46894">
    <property type="entry name" value="C-terminal effector domain of the bipartite response regulators"/>
    <property type="match status" value="1"/>
</dbReference>
<dbReference type="Pfam" id="PF00196">
    <property type="entry name" value="GerE"/>
    <property type="match status" value="1"/>
</dbReference>
<gene>
    <name evidence="2" type="ORF">ACFO0C_30380</name>
</gene>
<dbReference type="Proteomes" id="UP001595867">
    <property type="component" value="Unassembled WGS sequence"/>
</dbReference>
<dbReference type="PROSITE" id="PS50043">
    <property type="entry name" value="HTH_LUXR_2"/>
    <property type="match status" value="1"/>
</dbReference>
<protein>
    <submittedName>
        <fullName evidence="2">LuxR C-terminal-related transcriptional regulator</fullName>
    </submittedName>
</protein>
<dbReference type="InterPro" id="IPR000792">
    <property type="entry name" value="Tscrpt_reg_LuxR_C"/>
</dbReference>
<dbReference type="InterPro" id="IPR016032">
    <property type="entry name" value="Sig_transdc_resp-reg_C-effctor"/>
</dbReference>
<evidence type="ECO:0000259" key="1">
    <source>
        <dbReference type="PROSITE" id="PS50043"/>
    </source>
</evidence>
<dbReference type="RefSeq" id="WP_378070139.1">
    <property type="nucleotide sequence ID" value="NZ_JBHSBL010000020.1"/>
</dbReference>
<organism evidence="2 3">
    <name type="scientific">Actinoplanes subglobosus</name>
    <dbReference type="NCBI Taxonomy" id="1547892"/>
    <lineage>
        <taxon>Bacteria</taxon>
        <taxon>Bacillati</taxon>
        <taxon>Actinomycetota</taxon>
        <taxon>Actinomycetes</taxon>
        <taxon>Micromonosporales</taxon>
        <taxon>Micromonosporaceae</taxon>
        <taxon>Actinoplanes</taxon>
    </lineage>
</organism>
<evidence type="ECO:0000313" key="2">
    <source>
        <dbReference type="EMBL" id="MFC4069250.1"/>
    </source>
</evidence>
<reference evidence="3" key="1">
    <citation type="journal article" date="2019" name="Int. J. Syst. Evol. Microbiol.">
        <title>The Global Catalogue of Microorganisms (GCM) 10K type strain sequencing project: providing services to taxonomists for standard genome sequencing and annotation.</title>
        <authorList>
            <consortium name="The Broad Institute Genomics Platform"/>
            <consortium name="The Broad Institute Genome Sequencing Center for Infectious Disease"/>
            <person name="Wu L."/>
            <person name="Ma J."/>
        </authorList>
    </citation>
    <scope>NUCLEOTIDE SEQUENCE [LARGE SCALE GENOMIC DNA]</scope>
    <source>
        <strain evidence="3">TBRC 5832</strain>
    </source>
</reference>
<dbReference type="Gene3D" id="1.10.10.10">
    <property type="entry name" value="Winged helix-like DNA-binding domain superfamily/Winged helix DNA-binding domain"/>
    <property type="match status" value="1"/>
</dbReference>
<dbReference type="EMBL" id="JBHSBL010000020">
    <property type="protein sequence ID" value="MFC4069250.1"/>
    <property type="molecule type" value="Genomic_DNA"/>
</dbReference>
<name>A0ABV8J2N1_9ACTN</name>
<sequence>MTEATVESHVAHLLEKLDARDRVHLVLIALGHAD</sequence>
<comment type="caution">
    <text evidence="2">The sequence shown here is derived from an EMBL/GenBank/DDBJ whole genome shotgun (WGS) entry which is preliminary data.</text>
</comment>
<evidence type="ECO:0000313" key="3">
    <source>
        <dbReference type="Proteomes" id="UP001595867"/>
    </source>
</evidence>